<comment type="caution">
    <text evidence="1">The sequence shown here is derived from an EMBL/GenBank/DDBJ whole genome shotgun (WGS) entry which is preliminary data.</text>
</comment>
<dbReference type="Proteomes" id="UP000177306">
    <property type="component" value="Unassembled WGS sequence"/>
</dbReference>
<evidence type="ECO:0000313" key="2">
    <source>
        <dbReference type="Proteomes" id="UP000177306"/>
    </source>
</evidence>
<sequence>MKIFEGKNVVDRMTYRMPLVGKDREMLTADSPNWHPSKEEAERFCKQYGLQMPPADGDEFEINFHDDPKEISNASNPGYFDIKSNEERRWYSAESEEGHKKYTLTVRISKNGEV</sequence>
<dbReference type="AlphaFoldDB" id="A0A1F6EHW0"/>
<dbReference type="EMBL" id="MFLY01000004">
    <property type="protein sequence ID" value="OGG73240.1"/>
    <property type="molecule type" value="Genomic_DNA"/>
</dbReference>
<gene>
    <name evidence="1" type="ORF">A3A38_03860</name>
</gene>
<name>A0A1F6EHW0_9BACT</name>
<protein>
    <submittedName>
        <fullName evidence="1">Uncharacterized protein</fullName>
    </submittedName>
</protein>
<proteinExistence type="predicted"/>
<organism evidence="1 2">
    <name type="scientific">Candidatus Kaiserbacteria bacterium RIFCSPLOWO2_01_FULL_53_17</name>
    <dbReference type="NCBI Taxonomy" id="1798511"/>
    <lineage>
        <taxon>Bacteria</taxon>
        <taxon>Candidatus Kaiseribacteriota</taxon>
    </lineage>
</organism>
<evidence type="ECO:0000313" key="1">
    <source>
        <dbReference type="EMBL" id="OGG73240.1"/>
    </source>
</evidence>
<reference evidence="1 2" key="1">
    <citation type="journal article" date="2016" name="Nat. Commun.">
        <title>Thousands of microbial genomes shed light on interconnected biogeochemical processes in an aquifer system.</title>
        <authorList>
            <person name="Anantharaman K."/>
            <person name="Brown C.T."/>
            <person name="Hug L.A."/>
            <person name="Sharon I."/>
            <person name="Castelle C.J."/>
            <person name="Probst A.J."/>
            <person name="Thomas B.C."/>
            <person name="Singh A."/>
            <person name="Wilkins M.J."/>
            <person name="Karaoz U."/>
            <person name="Brodie E.L."/>
            <person name="Williams K.H."/>
            <person name="Hubbard S.S."/>
            <person name="Banfield J.F."/>
        </authorList>
    </citation>
    <scope>NUCLEOTIDE SEQUENCE [LARGE SCALE GENOMIC DNA]</scope>
</reference>
<accession>A0A1F6EHW0</accession>